<keyword evidence="4" id="KW-1185">Reference proteome</keyword>
<evidence type="ECO:0000313" key="3">
    <source>
        <dbReference type="EMBL" id="KAH0621678.1"/>
    </source>
</evidence>
<evidence type="ECO:0000256" key="2">
    <source>
        <dbReference type="SAM" id="MobiDB-lite"/>
    </source>
</evidence>
<feature type="compositionally biased region" description="Basic and acidic residues" evidence="2">
    <location>
        <begin position="154"/>
        <end position="163"/>
    </location>
</feature>
<reference evidence="3 4" key="1">
    <citation type="journal article" date="2022" name="Gigascience">
        <title>A chromosome-level genome assembly and annotation of the desert horned lizard, Phrynosoma platyrhinos, provides insight into chromosomal rearrangements among reptiles.</title>
        <authorList>
            <person name="Koochekian N."/>
            <person name="Ascanio A."/>
            <person name="Farleigh K."/>
            <person name="Card D.C."/>
            <person name="Schield D.R."/>
            <person name="Castoe T.A."/>
            <person name="Jezkova T."/>
        </authorList>
    </citation>
    <scope>NUCLEOTIDE SEQUENCE [LARGE SCALE GENOMIC DNA]</scope>
    <source>
        <strain evidence="3">NK-2021</strain>
    </source>
</reference>
<dbReference type="EMBL" id="JAIPUX010003289">
    <property type="protein sequence ID" value="KAH0621678.1"/>
    <property type="molecule type" value="Genomic_DNA"/>
</dbReference>
<protein>
    <submittedName>
        <fullName evidence="3">Uncharacterized protein</fullName>
    </submittedName>
</protein>
<evidence type="ECO:0000256" key="1">
    <source>
        <dbReference type="SAM" id="Coils"/>
    </source>
</evidence>
<proteinExistence type="predicted"/>
<dbReference type="Proteomes" id="UP000826234">
    <property type="component" value="Unassembled WGS sequence"/>
</dbReference>
<name>A0ABQ7SWD8_PHRPL</name>
<comment type="caution">
    <text evidence="3">The sequence shown here is derived from an EMBL/GenBank/DDBJ whole genome shotgun (WGS) entry which is preliminary data.</text>
</comment>
<organism evidence="3 4">
    <name type="scientific">Phrynosoma platyrhinos</name>
    <name type="common">Desert horned lizard</name>
    <dbReference type="NCBI Taxonomy" id="52577"/>
    <lineage>
        <taxon>Eukaryota</taxon>
        <taxon>Metazoa</taxon>
        <taxon>Chordata</taxon>
        <taxon>Craniata</taxon>
        <taxon>Vertebrata</taxon>
        <taxon>Euteleostomi</taxon>
        <taxon>Lepidosauria</taxon>
        <taxon>Squamata</taxon>
        <taxon>Bifurcata</taxon>
        <taxon>Unidentata</taxon>
        <taxon>Episquamata</taxon>
        <taxon>Toxicofera</taxon>
        <taxon>Iguania</taxon>
        <taxon>Phrynosomatidae</taxon>
        <taxon>Phrynosomatinae</taxon>
        <taxon>Phrynosoma</taxon>
    </lineage>
</organism>
<feature type="coiled-coil region" evidence="1">
    <location>
        <begin position="35"/>
        <end position="62"/>
    </location>
</feature>
<evidence type="ECO:0000313" key="4">
    <source>
        <dbReference type="Proteomes" id="UP000826234"/>
    </source>
</evidence>
<keyword evidence="1" id="KW-0175">Coiled coil</keyword>
<feature type="region of interest" description="Disordered" evidence="2">
    <location>
        <begin position="132"/>
        <end position="167"/>
    </location>
</feature>
<accession>A0ABQ7SWD8</accession>
<gene>
    <name evidence="3" type="ORF">JD844_023243</name>
</gene>
<sequence>MLCRYLRKQLCKWKNQMQILHSAQEERNCALGARFDELIASQENLKTELQKMRIEIKSICNKKPLKEKNVQNGSSCPPLKPKHMKYLKYKSLYCPAPCNEQKCFLKEPQTGPPTRNPASPEALLQSQFFPNSSPEVAHHEKPNGRTVPLTNRSGDQKPEHNGDHLSIGIKTLNSCSSPTMKTHLSKRQTEEDELQHLVRKLKDDLSFQVQPGKNTQI</sequence>